<dbReference type="GO" id="GO:0016020">
    <property type="term" value="C:membrane"/>
    <property type="evidence" value="ECO:0007669"/>
    <property type="project" value="UniProtKB-SubCell"/>
</dbReference>
<evidence type="ECO:0000313" key="8">
    <source>
        <dbReference type="Proteomes" id="UP000199691"/>
    </source>
</evidence>
<evidence type="ECO:0000256" key="2">
    <source>
        <dbReference type="ARBA" id="ARBA00022692"/>
    </source>
</evidence>
<protein>
    <submittedName>
        <fullName evidence="7">RDD family protein</fullName>
    </submittedName>
</protein>
<feature type="transmembrane region" description="Helical" evidence="5">
    <location>
        <begin position="13"/>
        <end position="40"/>
    </location>
</feature>
<evidence type="ECO:0000259" key="6">
    <source>
        <dbReference type="Pfam" id="PF06271"/>
    </source>
</evidence>
<accession>A0A1H0WFF2</accession>
<feature type="transmembrane region" description="Helical" evidence="5">
    <location>
        <begin position="73"/>
        <end position="92"/>
    </location>
</feature>
<proteinExistence type="predicted"/>
<dbReference type="Pfam" id="PF06271">
    <property type="entry name" value="RDD"/>
    <property type="match status" value="1"/>
</dbReference>
<dbReference type="Proteomes" id="UP000199691">
    <property type="component" value="Unassembled WGS sequence"/>
</dbReference>
<evidence type="ECO:0000313" key="7">
    <source>
        <dbReference type="EMBL" id="SDP89434.1"/>
    </source>
</evidence>
<keyword evidence="2 5" id="KW-0812">Transmembrane</keyword>
<keyword evidence="4 5" id="KW-0472">Membrane</keyword>
<gene>
    <name evidence="7" type="ORF">SAMN05421507_11932</name>
</gene>
<comment type="subcellular location">
    <subcellularLocation>
        <location evidence="1">Membrane</location>
        <topology evidence="1">Multi-pass membrane protein</topology>
    </subcellularLocation>
</comment>
<evidence type="ECO:0000256" key="5">
    <source>
        <dbReference type="SAM" id="Phobius"/>
    </source>
</evidence>
<dbReference type="AlphaFoldDB" id="A0A1H0WFF2"/>
<evidence type="ECO:0000256" key="4">
    <source>
        <dbReference type="ARBA" id="ARBA00023136"/>
    </source>
</evidence>
<evidence type="ECO:0000256" key="1">
    <source>
        <dbReference type="ARBA" id="ARBA00004141"/>
    </source>
</evidence>
<evidence type="ECO:0000256" key="3">
    <source>
        <dbReference type="ARBA" id="ARBA00022989"/>
    </source>
</evidence>
<name>A0A1H0WFF2_9PSEU</name>
<keyword evidence="8" id="KW-1185">Reference proteome</keyword>
<dbReference type="EMBL" id="FNIX01000019">
    <property type="protein sequence ID" value="SDP89434.1"/>
    <property type="molecule type" value="Genomic_DNA"/>
</dbReference>
<dbReference type="OrthoDB" id="3698037at2"/>
<dbReference type="RefSeq" id="WP_090103169.1">
    <property type="nucleotide sequence ID" value="NZ_FNIX01000019.1"/>
</dbReference>
<feature type="transmembrane region" description="Helical" evidence="5">
    <location>
        <begin position="121"/>
        <end position="144"/>
    </location>
</feature>
<feature type="domain" description="RDD" evidence="6">
    <location>
        <begin position="39"/>
        <end position="155"/>
    </location>
</feature>
<reference evidence="8" key="1">
    <citation type="submission" date="2016-10" db="EMBL/GenBank/DDBJ databases">
        <authorList>
            <person name="Varghese N."/>
            <person name="Submissions S."/>
        </authorList>
    </citation>
    <scope>NUCLEOTIDE SEQUENCE [LARGE SCALE GENOMIC DNA]</scope>
    <source>
        <strain evidence="8">CGMCC 4.6609</strain>
    </source>
</reference>
<sequence>MLVRRLVARLLDWLLVLVVAWPLVHEPVLVVACAAVYDVLLLRGKTLGKALTGLRVVGPACGLSLRRALTRTLVTTALPGAGAVLVLAGLGWREPALMAGLGWQQPWVVIGEHVAVGPTGWVASSLLVGGFALLVLSAVEALDLRGTRTWHDRKAGTAVVRLKARTTRLPVT</sequence>
<organism evidence="7 8">
    <name type="scientific">Lentzea jiangxiensis</name>
    <dbReference type="NCBI Taxonomy" id="641025"/>
    <lineage>
        <taxon>Bacteria</taxon>
        <taxon>Bacillati</taxon>
        <taxon>Actinomycetota</taxon>
        <taxon>Actinomycetes</taxon>
        <taxon>Pseudonocardiales</taxon>
        <taxon>Pseudonocardiaceae</taxon>
        <taxon>Lentzea</taxon>
    </lineage>
</organism>
<keyword evidence="3 5" id="KW-1133">Transmembrane helix</keyword>
<dbReference type="InterPro" id="IPR010432">
    <property type="entry name" value="RDD"/>
</dbReference>